<comment type="caution">
    <text evidence="2">The sequence shown here is derived from an EMBL/GenBank/DDBJ whole genome shotgun (WGS) entry which is preliminary data.</text>
</comment>
<evidence type="ECO:0000313" key="2">
    <source>
        <dbReference type="EMBL" id="KAJ8071699.1"/>
    </source>
</evidence>
<reference evidence="2" key="1">
    <citation type="submission" date="2022-11" db="EMBL/GenBank/DDBJ databases">
        <title>Genome Resource of Sclerotinia nivalis Strain SnTB1, a Plant Pathogen Isolated from American Ginseng.</title>
        <authorList>
            <person name="Fan S."/>
        </authorList>
    </citation>
    <scope>NUCLEOTIDE SEQUENCE</scope>
    <source>
        <strain evidence="2">SnTB1</strain>
    </source>
</reference>
<feature type="compositionally biased region" description="Basic and acidic residues" evidence="1">
    <location>
        <begin position="86"/>
        <end position="101"/>
    </location>
</feature>
<organism evidence="2 3">
    <name type="scientific">Sclerotinia nivalis</name>
    <dbReference type="NCBI Taxonomy" id="352851"/>
    <lineage>
        <taxon>Eukaryota</taxon>
        <taxon>Fungi</taxon>
        <taxon>Dikarya</taxon>
        <taxon>Ascomycota</taxon>
        <taxon>Pezizomycotina</taxon>
        <taxon>Leotiomycetes</taxon>
        <taxon>Helotiales</taxon>
        <taxon>Sclerotiniaceae</taxon>
        <taxon>Sclerotinia</taxon>
    </lineage>
</organism>
<dbReference type="AlphaFoldDB" id="A0A9X0AZ95"/>
<protein>
    <submittedName>
        <fullName evidence="2">Uncharacterized protein</fullName>
    </submittedName>
</protein>
<dbReference type="Proteomes" id="UP001152300">
    <property type="component" value="Unassembled WGS sequence"/>
</dbReference>
<name>A0A9X0AZ95_9HELO</name>
<evidence type="ECO:0000313" key="3">
    <source>
        <dbReference type="Proteomes" id="UP001152300"/>
    </source>
</evidence>
<feature type="region of interest" description="Disordered" evidence="1">
    <location>
        <begin position="1"/>
        <end position="55"/>
    </location>
</feature>
<gene>
    <name evidence="2" type="ORF">OCU04_002016</name>
</gene>
<feature type="region of interest" description="Disordered" evidence="1">
    <location>
        <begin position="74"/>
        <end position="196"/>
    </location>
</feature>
<keyword evidence="3" id="KW-1185">Reference proteome</keyword>
<evidence type="ECO:0000256" key="1">
    <source>
        <dbReference type="SAM" id="MobiDB-lite"/>
    </source>
</evidence>
<accession>A0A9X0AZ95</accession>
<dbReference type="EMBL" id="JAPEIS010000001">
    <property type="protein sequence ID" value="KAJ8071699.1"/>
    <property type="molecule type" value="Genomic_DNA"/>
</dbReference>
<sequence length="247" mass="26938">MPSSQPKAPLSPTKKHHPILTKTISGEISKKTKKPIFSAKSPSAKSPTQFLRRPSGKQRTALLRGLQTVEKQNVSKFRGPAVPVSERMDVETPSFEPEKDPMNMPESMDIETKPSTIKIVKKPASKKTISGGISKKTRKASLSLKSASKSAFKSPFKSPSKSTSTSPSTSPSATSSTTSSKSPSNPSPDRHLHRPNGKFAPLIRMIQIIGIQNVQRCCEPDEMDTVSIYSLPPMSSSLYTLPIYLVY</sequence>
<feature type="compositionally biased region" description="Polar residues" evidence="1">
    <location>
        <begin position="40"/>
        <end position="49"/>
    </location>
</feature>
<proteinExistence type="predicted"/>
<dbReference type="OrthoDB" id="3507508at2759"/>
<feature type="compositionally biased region" description="Low complexity" evidence="1">
    <location>
        <begin position="126"/>
        <end position="184"/>
    </location>
</feature>